<dbReference type="SMART" id="SM00428">
    <property type="entry name" value="H3"/>
    <property type="match status" value="1"/>
</dbReference>
<organism evidence="7 8">
    <name type="scientific">Tilletia horrida</name>
    <dbReference type="NCBI Taxonomy" id="155126"/>
    <lineage>
        <taxon>Eukaryota</taxon>
        <taxon>Fungi</taxon>
        <taxon>Dikarya</taxon>
        <taxon>Basidiomycota</taxon>
        <taxon>Ustilaginomycotina</taxon>
        <taxon>Exobasidiomycetes</taxon>
        <taxon>Tilletiales</taxon>
        <taxon>Tilletiaceae</taxon>
        <taxon>Tilletia</taxon>
    </lineage>
</organism>
<keyword evidence="4" id="KW-0238">DNA-binding</keyword>
<name>A0AAN6JH61_9BASI</name>
<dbReference type="PRINTS" id="PR00622">
    <property type="entry name" value="HISTONEH3"/>
</dbReference>
<comment type="subcellular location">
    <subcellularLocation>
        <location evidence="1">Chromosome</location>
    </subcellularLocation>
</comment>
<reference evidence="7" key="1">
    <citation type="journal article" date="2023" name="PhytoFront">
        <title>Draft Genome Resources of Seven Strains of Tilletia horrida, Causal Agent of Kernel Smut of Rice.</title>
        <authorList>
            <person name="Khanal S."/>
            <person name="Antony Babu S."/>
            <person name="Zhou X.G."/>
        </authorList>
    </citation>
    <scope>NUCLEOTIDE SEQUENCE</scope>
    <source>
        <strain evidence="7">TX3</strain>
    </source>
</reference>
<dbReference type="GO" id="GO:0046982">
    <property type="term" value="F:protein heterodimerization activity"/>
    <property type="evidence" value="ECO:0007669"/>
    <property type="project" value="InterPro"/>
</dbReference>
<dbReference type="Gene3D" id="1.10.20.10">
    <property type="entry name" value="Histone, subunit A"/>
    <property type="match status" value="1"/>
</dbReference>
<dbReference type="Proteomes" id="UP001176521">
    <property type="component" value="Unassembled WGS sequence"/>
</dbReference>
<evidence type="ECO:0000256" key="2">
    <source>
        <dbReference type="ARBA" id="ARBA00010343"/>
    </source>
</evidence>
<dbReference type="Pfam" id="PF00125">
    <property type="entry name" value="Histone"/>
    <property type="match status" value="1"/>
</dbReference>
<evidence type="ECO:0000256" key="4">
    <source>
        <dbReference type="ARBA" id="ARBA00023269"/>
    </source>
</evidence>
<comment type="caution">
    <text evidence="7">The sequence shown here is derived from an EMBL/GenBank/DDBJ whole genome shotgun (WGS) entry which is preliminary data.</text>
</comment>
<dbReference type="InterPro" id="IPR000164">
    <property type="entry name" value="Histone_H3/CENP-A"/>
</dbReference>
<dbReference type="GO" id="GO:0000786">
    <property type="term" value="C:nucleosome"/>
    <property type="evidence" value="ECO:0007669"/>
    <property type="project" value="UniProtKB-KW"/>
</dbReference>
<sequence>MARSKPIAHHRSEGLHPSHRKSKTTPVSKQKARPGEAVLRDIRRYQRSTEHLIAKLPFRRLVRELTQDHTPHGARKWNERMWYEGYMYSEKALEAIQDAAEAYIVELLEDCAAAAAHAKRKTIMPSDMALALRLRGETPRRLYSRTGIAITS</sequence>
<proteinExistence type="inferred from homology"/>
<dbReference type="CDD" id="cd22911">
    <property type="entry name" value="HFD_H3"/>
    <property type="match status" value="1"/>
</dbReference>
<keyword evidence="8" id="KW-1185">Reference proteome</keyword>
<keyword evidence="3" id="KW-0158">Chromosome</keyword>
<accession>A0AAN6JH61</accession>
<comment type="similarity">
    <text evidence="2">Belongs to the histone H3 family.</text>
</comment>
<dbReference type="GO" id="GO:0030527">
    <property type="term" value="F:structural constituent of chromatin"/>
    <property type="evidence" value="ECO:0007669"/>
    <property type="project" value="InterPro"/>
</dbReference>
<evidence type="ECO:0000256" key="1">
    <source>
        <dbReference type="ARBA" id="ARBA00004286"/>
    </source>
</evidence>
<dbReference type="EMBL" id="JAPDMQ010000941">
    <property type="protein sequence ID" value="KAK0519631.1"/>
    <property type="molecule type" value="Genomic_DNA"/>
</dbReference>
<evidence type="ECO:0000313" key="8">
    <source>
        <dbReference type="Proteomes" id="UP001176521"/>
    </source>
</evidence>
<dbReference type="GO" id="GO:0003677">
    <property type="term" value="F:DNA binding"/>
    <property type="evidence" value="ECO:0007669"/>
    <property type="project" value="InterPro"/>
</dbReference>
<dbReference type="PANTHER" id="PTHR45810">
    <property type="entry name" value="HISTONE H3.2"/>
    <property type="match status" value="1"/>
</dbReference>
<keyword evidence="4" id="KW-0544">Nucleosome core</keyword>
<dbReference type="PANTHER" id="PTHR45810:SF1">
    <property type="entry name" value="HISTONE H3-LIKE CENTROMERIC PROTEIN A"/>
    <property type="match status" value="1"/>
</dbReference>
<evidence type="ECO:0000259" key="6">
    <source>
        <dbReference type="Pfam" id="PF00125"/>
    </source>
</evidence>
<protein>
    <recommendedName>
        <fullName evidence="6">Core Histone H2A/H2B/H3 domain-containing protein</fullName>
    </recommendedName>
</protein>
<feature type="domain" description="Core Histone H2A/H2B/H3" evidence="6">
    <location>
        <begin position="35"/>
        <end position="134"/>
    </location>
</feature>
<dbReference type="InterPro" id="IPR007125">
    <property type="entry name" value="H2A/H2B/H3"/>
</dbReference>
<evidence type="ECO:0000256" key="3">
    <source>
        <dbReference type="ARBA" id="ARBA00022454"/>
    </source>
</evidence>
<dbReference type="InterPro" id="IPR009072">
    <property type="entry name" value="Histone-fold"/>
</dbReference>
<evidence type="ECO:0000313" key="7">
    <source>
        <dbReference type="EMBL" id="KAK0519631.1"/>
    </source>
</evidence>
<dbReference type="SUPFAM" id="SSF47113">
    <property type="entry name" value="Histone-fold"/>
    <property type="match status" value="1"/>
</dbReference>
<feature type="region of interest" description="Disordered" evidence="5">
    <location>
        <begin position="1"/>
        <end position="35"/>
    </location>
</feature>
<evidence type="ECO:0000256" key="5">
    <source>
        <dbReference type="SAM" id="MobiDB-lite"/>
    </source>
</evidence>
<dbReference type="AlphaFoldDB" id="A0AAN6JH61"/>
<gene>
    <name evidence="7" type="ORF">OC842_007383</name>
</gene>